<feature type="compositionally biased region" description="Low complexity" evidence="1">
    <location>
        <begin position="144"/>
        <end position="153"/>
    </location>
</feature>
<dbReference type="GO" id="GO:0042134">
    <property type="term" value="F:rRNA primary transcript binding"/>
    <property type="evidence" value="ECO:0007669"/>
    <property type="project" value="InterPro"/>
</dbReference>
<evidence type="ECO:0000313" key="4">
    <source>
        <dbReference type="Proteomes" id="UP000240760"/>
    </source>
</evidence>
<dbReference type="STRING" id="983965.A0A2T4BPZ9"/>
<feature type="compositionally biased region" description="Basic and acidic residues" evidence="1">
    <location>
        <begin position="229"/>
        <end position="238"/>
    </location>
</feature>
<proteinExistence type="predicted"/>
<dbReference type="InterPro" id="IPR047205">
    <property type="entry name" value="RMP1"/>
</dbReference>
<dbReference type="AlphaFoldDB" id="A0A2T4BPZ9"/>
<feature type="compositionally biased region" description="Low complexity" evidence="1">
    <location>
        <begin position="66"/>
        <end position="76"/>
    </location>
</feature>
<dbReference type="GO" id="GO:0000172">
    <property type="term" value="C:ribonuclease MRP complex"/>
    <property type="evidence" value="ECO:0007669"/>
    <property type="project" value="InterPro"/>
</dbReference>
<dbReference type="EMBL" id="KZ679149">
    <property type="protein sequence ID" value="PTB71382.1"/>
    <property type="molecule type" value="Genomic_DNA"/>
</dbReference>
<gene>
    <name evidence="3" type="ORF">M440DRAFT_1365710</name>
</gene>
<reference evidence="3 4" key="1">
    <citation type="submission" date="2016-07" db="EMBL/GenBank/DDBJ databases">
        <title>Multiple horizontal gene transfer events from other fungi enriched the ability of initially mycotrophic Trichoderma (Ascomycota) to feed on dead plant biomass.</title>
        <authorList>
            <consortium name="DOE Joint Genome Institute"/>
            <person name="Aerts A."/>
            <person name="Atanasova L."/>
            <person name="Chenthamara K."/>
            <person name="Zhang J."/>
            <person name="Grujic M."/>
            <person name="Henrissat B."/>
            <person name="Kuo A."/>
            <person name="Salamov A."/>
            <person name="Lipzen A."/>
            <person name="Labutti K."/>
            <person name="Barry K."/>
            <person name="Miao Y."/>
            <person name="Rahimi M.J."/>
            <person name="Shen Q."/>
            <person name="Grigoriev I.V."/>
            <person name="Kubicek C.P."/>
            <person name="Druzhinina I.S."/>
        </authorList>
    </citation>
    <scope>NUCLEOTIDE SEQUENCE [LARGE SCALE GENOMIC DNA]</scope>
    <source>
        <strain evidence="3 4">ATCC 18648</strain>
    </source>
</reference>
<dbReference type="GO" id="GO:0000294">
    <property type="term" value="P:nuclear-transcribed mRNA catabolic process, RNase MRP-dependent"/>
    <property type="evidence" value="ECO:0007669"/>
    <property type="project" value="TreeGrafter"/>
</dbReference>
<feature type="region of interest" description="Disordered" evidence="1">
    <location>
        <begin position="143"/>
        <end position="260"/>
    </location>
</feature>
<dbReference type="CDD" id="cd22573">
    <property type="entry name" value="RMP1_RBD"/>
    <property type="match status" value="1"/>
</dbReference>
<feature type="domain" description="RNase MRP protein 1 RNA binding" evidence="2">
    <location>
        <begin position="28"/>
        <end position="130"/>
    </location>
</feature>
<name>A0A2T4BPZ9_TRILO</name>
<dbReference type="GO" id="GO:0000466">
    <property type="term" value="P:maturation of 5.8S rRNA from tricistronic rRNA transcript (SSU-rRNA, 5.8S rRNA, LSU-rRNA)"/>
    <property type="evidence" value="ECO:0007669"/>
    <property type="project" value="TreeGrafter"/>
</dbReference>
<dbReference type="InterPro" id="IPR047204">
    <property type="entry name" value="RMP1_RBD"/>
</dbReference>
<organism evidence="3 4">
    <name type="scientific">Trichoderma longibrachiatum ATCC 18648</name>
    <dbReference type="NCBI Taxonomy" id="983965"/>
    <lineage>
        <taxon>Eukaryota</taxon>
        <taxon>Fungi</taxon>
        <taxon>Dikarya</taxon>
        <taxon>Ascomycota</taxon>
        <taxon>Pezizomycotina</taxon>
        <taxon>Sordariomycetes</taxon>
        <taxon>Hypocreomycetidae</taxon>
        <taxon>Hypocreales</taxon>
        <taxon>Hypocreaceae</taxon>
        <taxon>Trichoderma</taxon>
    </lineage>
</organism>
<dbReference type="PANTHER" id="PTHR37792">
    <property type="entry name" value="RIBONUCLEASE MRP PROTEIN SUBUNIT RMP1"/>
    <property type="match status" value="1"/>
</dbReference>
<dbReference type="Proteomes" id="UP000240760">
    <property type="component" value="Unassembled WGS sequence"/>
</dbReference>
<sequence length="260" mass="28062">MNSPLPQSPSSSPSTSSPSSSLSPLLPILNAFNHRHHNQHRLAHWWPVFRILRRTLRALVDDLALPSSTSSSSKPTSRPRRDAAASSSPPPRAIWLSKHFIPRAYIAFSQLAADNQHAPLGLLLLAILSRVHAVVTQLLDRANTTSSTASTTTKQPSLSRHRPVDASNQDKGVAISRDVLPPPTKPTERLQALPPPATTITSGHPSLDEPRGGDANPEGVTTTQLSKTKPKEAPSKEDKKKKKKKKGKGDELSSLFGSLA</sequence>
<accession>A0A2T4BPZ9</accession>
<evidence type="ECO:0000313" key="3">
    <source>
        <dbReference type="EMBL" id="PTB71382.1"/>
    </source>
</evidence>
<keyword evidence="4" id="KW-1185">Reference proteome</keyword>
<dbReference type="PANTHER" id="PTHR37792:SF1">
    <property type="entry name" value="RIBONUCLEASE MRP PROTEIN SUBUNIT RMP1"/>
    <property type="match status" value="1"/>
</dbReference>
<protein>
    <recommendedName>
        <fullName evidence="2">RNase MRP protein 1 RNA binding domain-containing protein</fullName>
    </recommendedName>
</protein>
<dbReference type="Pfam" id="PF20945">
    <property type="entry name" value="RMP1"/>
    <property type="match status" value="1"/>
</dbReference>
<dbReference type="OrthoDB" id="5414547at2759"/>
<evidence type="ECO:0000256" key="1">
    <source>
        <dbReference type="SAM" id="MobiDB-lite"/>
    </source>
</evidence>
<feature type="region of interest" description="Disordered" evidence="1">
    <location>
        <begin position="1"/>
        <end position="21"/>
    </location>
</feature>
<feature type="region of interest" description="Disordered" evidence="1">
    <location>
        <begin position="66"/>
        <end position="90"/>
    </location>
</feature>
<evidence type="ECO:0000259" key="2">
    <source>
        <dbReference type="Pfam" id="PF20945"/>
    </source>
</evidence>